<name>A0A9P8TLV5_WICPI</name>
<organism evidence="2 3">
    <name type="scientific">Wickerhamomyces pijperi</name>
    <name type="common">Yeast</name>
    <name type="synonym">Pichia pijperi</name>
    <dbReference type="NCBI Taxonomy" id="599730"/>
    <lineage>
        <taxon>Eukaryota</taxon>
        <taxon>Fungi</taxon>
        <taxon>Dikarya</taxon>
        <taxon>Ascomycota</taxon>
        <taxon>Saccharomycotina</taxon>
        <taxon>Saccharomycetes</taxon>
        <taxon>Phaffomycetales</taxon>
        <taxon>Wickerhamomycetaceae</taxon>
        <taxon>Wickerhamomyces</taxon>
    </lineage>
</organism>
<keyword evidence="3" id="KW-1185">Reference proteome</keyword>
<comment type="caution">
    <text evidence="2">The sequence shown here is derived from an EMBL/GenBank/DDBJ whole genome shotgun (WGS) entry which is preliminary data.</text>
</comment>
<dbReference type="EMBL" id="JAEUBG010003236">
    <property type="protein sequence ID" value="KAH3683091.1"/>
    <property type="molecule type" value="Genomic_DNA"/>
</dbReference>
<proteinExistence type="predicted"/>
<dbReference type="Proteomes" id="UP000774326">
    <property type="component" value="Unassembled WGS sequence"/>
</dbReference>
<evidence type="ECO:0000256" key="1">
    <source>
        <dbReference type="SAM" id="MobiDB-lite"/>
    </source>
</evidence>
<accession>A0A9P8TLV5</accession>
<evidence type="ECO:0000313" key="3">
    <source>
        <dbReference type="Proteomes" id="UP000774326"/>
    </source>
</evidence>
<feature type="non-terminal residue" evidence="2">
    <location>
        <position position="455"/>
    </location>
</feature>
<feature type="compositionally biased region" description="Low complexity" evidence="1">
    <location>
        <begin position="73"/>
        <end position="92"/>
    </location>
</feature>
<protein>
    <submittedName>
        <fullName evidence="2">Uncharacterized protein</fullName>
    </submittedName>
</protein>
<feature type="compositionally biased region" description="Polar residues" evidence="1">
    <location>
        <begin position="26"/>
        <end position="43"/>
    </location>
</feature>
<feature type="compositionally biased region" description="Low complexity" evidence="1">
    <location>
        <begin position="337"/>
        <end position="350"/>
    </location>
</feature>
<feature type="region of interest" description="Disordered" evidence="1">
    <location>
        <begin position="1"/>
        <end position="43"/>
    </location>
</feature>
<dbReference type="AlphaFoldDB" id="A0A9P8TLV5"/>
<sequence length="455" mass="49778">MSRFFVASEQSAIPQSADLPSHSRFQESTSFATPDPQQQSFTLNTGLDPITKFLQAAEQSREVEEAVKPETLPATNDAAPAPATAAGPVTNTRGRGHHQQQPANGEEGNFNPLVITEREFNIEDLNLGYSTTDKLRYEPSAILAVRPFAIAPNPEDLPDKSYYRIGQRPVYQNTAHAKPRKNQNGNTRYGNYDATGSMGNFSLKNNGRGFNSKARKGPGRKKVDAEDQWLEDLMTSLGPSATPEEFDLMKSRFNMERKKQNGDAPVVNEEEPKNVIDHFFVRPTLRDDISSSASVSTVATDAQGAFPAAKVASDSDANNINSKFFTFFKPDQEPSGQQNIQPGSEQQQQPKQDEGTGSMRSFMTNTDKPLGVQLKESAPPLASHGSQFFNQQPPPGLAPAQAKDNKETKQPEQQFPPGLSGAVNGKGVSFFNSLLNKHDSSYQGDKDTGKPLQQT</sequence>
<feature type="region of interest" description="Disordered" evidence="1">
    <location>
        <begin position="327"/>
        <end position="365"/>
    </location>
</feature>
<reference evidence="2" key="2">
    <citation type="submission" date="2021-01" db="EMBL/GenBank/DDBJ databases">
        <authorList>
            <person name="Schikora-Tamarit M.A."/>
        </authorList>
    </citation>
    <scope>NUCLEOTIDE SEQUENCE</scope>
    <source>
        <strain evidence="2">CBS2887</strain>
    </source>
</reference>
<reference evidence="2" key="1">
    <citation type="journal article" date="2021" name="Open Biol.">
        <title>Shared evolutionary footprints suggest mitochondrial oxidative damage underlies multiple complex I losses in fungi.</title>
        <authorList>
            <person name="Schikora-Tamarit M.A."/>
            <person name="Marcet-Houben M."/>
            <person name="Nosek J."/>
            <person name="Gabaldon T."/>
        </authorList>
    </citation>
    <scope>NUCLEOTIDE SEQUENCE</scope>
    <source>
        <strain evidence="2">CBS2887</strain>
    </source>
</reference>
<feature type="region of interest" description="Disordered" evidence="1">
    <location>
        <begin position="64"/>
        <end position="110"/>
    </location>
</feature>
<evidence type="ECO:0000313" key="2">
    <source>
        <dbReference type="EMBL" id="KAH3683091.1"/>
    </source>
</evidence>
<feature type="region of interest" description="Disordered" evidence="1">
    <location>
        <begin position="377"/>
        <end position="427"/>
    </location>
</feature>
<dbReference type="OrthoDB" id="4091299at2759"/>
<gene>
    <name evidence="2" type="ORF">WICPIJ_005942</name>
</gene>